<dbReference type="SUPFAM" id="SSF52743">
    <property type="entry name" value="Subtilisin-like"/>
    <property type="match status" value="1"/>
</dbReference>
<feature type="domain" description="Peptidase S8/S53" evidence="1">
    <location>
        <begin position="304"/>
        <end position="547"/>
    </location>
</feature>
<dbReference type="Pfam" id="PF00082">
    <property type="entry name" value="Peptidase_S8"/>
    <property type="match status" value="1"/>
</dbReference>
<reference evidence="2" key="1">
    <citation type="submission" date="2016-04" db="EMBL/GenBank/DDBJ databases">
        <authorList>
            <person name="Evans L.H."/>
            <person name="Alamgir A."/>
            <person name="Owens N."/>
            <person name="Weber N.D."/>
            <person name="Virtaneva K."/>
            <person name="Barbian K."/>
            <person name="Babar A."/>
            <person name="Rosenke K."/>
        </authorList>
    </citation>
    <scope>NUCLEOTIDE SEQUENCE</scope>
    <source>
        <strain evidence="2">92-2</strain>
    </source>
</reference>
<evidence type="ECO:0000259" key="1">
    <source>
        <dbReference type="Pfam" id="PF00082"/>
    </source>
</evidence>
<dbReference type="GO" id="GO:0004252">
    <property type="term" value="F:serine-type endopeptidase activity"/>
    <property type="evidence" value="ECO:0007669"/>
    <property type="project" value="InterPro"/>
</dbReference>
<dbReference type="InterPro" id="IPR036852">
    <property type="entry name" value="Peptidase_S8/S53_dom_sf"/>
</dbReference>
<dbReference type="GO" id="GO:0006508">
    <property type="term" value="P:proteolysis"/>
    <property type="evidence" value="ECO:0007669"/>
    <property type="project" value="InterPro"/>
</dbReference>
<sequence length="739" mass="80859">MGQPNFLIGRGQMLTAAIETPQQAHPPKPMPYSFAEAMASLLPEFLAASHELDALPDAACPDNFGVISMVLHPAFTAKSYFPTDFLRAVQLIPIGSRATSITPRRIIAKKHTGKPVQTTEIFVAGQRSVLRNIKNQLETFAEDSKEAKQFSFFEKVSKFASETKVQLETGPENYYEVAIHLLPGENSTFLQSAFKKYAATLGYKVFDELSFPVGNLWFVPVCGTKHALDSLGQFAFIRLIRNVPKLRSFKPTTRSGGISLSCKLPTAEPLLRLPKVALLDGGLPEGHSLDRWVHSYRKMDEQAEDADYGPEHGLSVTSAFLFGPITPGAEASRPYSFVDHLRVLDNTSDEEDPLELYRTLGFIEETLLAGQYEFINLSLGPDLPVEDKDIHAWTAVIDNLLRDGRVLMTVAAGNNGEMDQPSGNARIQVPADCVNVLSVGAATSMTADWDRSSYSALGPGRRPGVIKPDVLAFGGSSQQYFHTLAPGKGPVVAPSLGTSFAAPYALRKAVGIRAILGEELSPLAIKALLIHCAKRSKEQTATAVGWGKLPDNIMDIITCQDGVARIVYQGTLQPGKYLRALLPIPAGGVQGKCKLKATFCYACPVDPQDSCAYTRAALDITFRRNQAKKAEKAQNAESDPFFKNATYATEQELRDGTSKWENVLHAEKTLQGYTLNSPVFDIHYIAREGGADTRRGERLPYALILSIEAPNNPTLFTDILQTYTELSHIQPQISMPITV</sequence>
<gene>
    <name evidence="2" type="ORF">KM92DES2_10170</name>
</gene>
<organism evidence="2">
    <name type="scientific">uncultured Desulfovibrio sp</name>
    <dbReference type="NCBI Taxonomy" id="167968"/>
    <lineage>
        <taxon>Bacteria</taxon>
        <taxon>Pseudomonadati</taxon>
        <taxon>Thermodesulfobacteriota</taxon>
        <taxon>Desulfovibrionia</taxon>
        <taxon>Desulfovibrionales</taxon>
        <taxon>Desulfovibrionaceae</taxon>
        <taxon>Desulfovibrio</taxon>
        <taxon>environmental samples</taxon>
    </lineage>
</organism>
<proteinExistence type="predicted"/>
<dbReference type="AlphaFoldDB" id="A0A212IX10"/>
<accession>A0A212IX10</accession>
<dbReference type="RefSeq" id="WP_296934909.1">
    <property type="nucleotide sequence ID" value="NZ_LT598928.1"/>
</dbReference>
<name>A0A212IX10_9BACT</name>
<dbReference type="EMBL" id="FLUP01000001">
    <property type="protein sequence ID" value="SBV91702.1"/>
    <property type="molecule type" value="Genomic_DNA"/>
</dbReference>
<dbReference type="Gene3D" id="3.40.50.200">
    <property type="entry name" value="Peptidase S8/S53 domain"/>
    <property type="match status" value="1"/>
</dbReference>
<dbReference type="InterPro" id="IPR000209">
    <property type="entry name" value="Peptidase_S8/S53_dom"/>
</dbReference>
<dbReference type="InterPro" id="IPR034074">
    <property type="entry name" value="Y4bN_pept_dom"/>
</dbReference>
<evidence type="ECO:0000313" key="2">
    <source>
        <dbReference type="EMBL" id="SBV91702.1"/>
    </source>
</evidence>
<dbReference type="CDD" id="cd04847">
    <property type="entry name" value="Peptidases_S8_Subtilisin_like_2"/>
    <property type="match status" value="1"/>
</dbReference>
<protein>
    <recommendedName>
        <fullName evidence="1">Peptidase S8/S53 domain-containing protein</fullName>
    </recommendedName>
</protein>